<evidence type="ECO:0000256" key="6">
    <source>
        <dbReference type="ARBA" id="ARBA00022771"/>
    </source>
</evidence>
<dbReference type="STRING" id="4540.A0A3L6RHV2"/>
<evidence type="ECO:0000313" key="13">
    <source>
        <dbReference type="EMBL" id="RLN04084.1"/>
    </source>
</evidence>
<dbReference type="GO" id="GO:0061630">
    <property type="term" value="F:ubiquitin protein ligase activity"/>
    <property type="evidence" value="ECO:0007669"/>
    <property type="project" value="UniProtKB-EC"/>
</dbReference>
<proteinExistence type="predicted"/>
<dbReference type="InterPro" id="IPR013083">
    <property type="entry name" value="Znf_RING/FYVE/PHD"/>
</dbReference>
<dbReference type="InterPro" id="IPR001841">
    <property type="entry name" value="Znf_RING"/>
</dbReference>
<evidence type="ECO:0000256" key="5">
    <source>
        <dbReference type="ARBA" id="ARBA00022723"/>
    </source>
</evidence>
<dbReference type="PROSITE" id="PS50089">
    <property type="entry name" value="ZF_RING_2"/>
    <property type="match status" value="1"/>
</dbReference>
<dbReference type="InterPro" id="IPR044600">
    <property type="entry name" value="ATL1/ATL16-like"/>
</dbReference>
<evidence type="ECO:0000256" key="7">
    <source>
        <dbReference type="ARBA" id="ARBA00022786"/>
    </source>
</evidence>
<keyword evidence="6 9" id="KW-0863">Zinc-finger</keyword>
<dbReference type="Pfam" id="PF13639">
    <property type="entry name" value="zf-RING_2"/>
    <property type="match status" value="1"/>
</dbReference>
<feature type="region of interest" description="Disordered" evidence="10">
    <location>
        <begin position="185"/>
        <end position="205"/>
    </location>
</feature>
<dbReference type="SMART" id="SM00184">
    <property type="entry name" value="RING"/>
    <property type="match status" value="1"/>
</dbReference>
<keyword evidence="11" id="KW-1133">Transmembrane helix</keyword>
<comment type="pathway">
    <text evidence="2">Protein modification; protein ubiquitination.</text>
</comment>
<evidence type="ECO:0000256" key="1">
    <source>
        <dbReference type="ARBA" id="ARBA00000900"/>
    </source>
</evidence>
<evidence type="ECO:0000256" key="11">
    <source>
        <dbReference type="SAM" id="Phobius"/>
    </source>
</evidence>
<comment type="catalytic activity">
    <reaction evidence="1">
        <text>S-ubiquitinyl-[E2 ubiquitin-conjugating enzyme]-L-cysteine + [acceptor protein]-L-lysine = [E2 ubiquitin-conjugating enzyme]-L-cysteine + N(6)-ubiquitinyl-[acceptor protein]-L-lysine.</text>
        <dbReference type="EC" id="2.3.2.27"/>
    </reaction>
</comment>
<evidence type="ECO:0000256" key="4">
    <source>
        <dbReference type="ARBA" id="ARBA00022679"/>
    </source>
</evidence>
<dbReference type="EC" id="2.3.2.27" evidence="3"/>
<evidence type="ECO:0000256" key="8">
    <source>
        <dbReference type="ARBA" id="ARBA00022833"/>
    </source>
</evidence>
<comment type="caution">
    <text evidence="13">The sequence shown here is derived from an EMBL/GenBank/DDBJ whole genome shotgun (WGS) entry which is preliminary data.</text>
</comment>
<name>A0A3L6RHV2_PANMI</name>
<gene>
    <name evidence="13" type="ORF">C2845_PM13G26230</name>
</gene>
<dbReference type="AlphaFoldDB" id="A0A3L6RHV2"/>
<keyword evidence="4" id="KW-0808">Transferase</keyword>
<dbReference type="SUPFAM" id="SSF57850">
    <property type="entry name" value="RING/U-box"/>
    <property type="match status" value="1"/>
</dbReference>
<keyword evidence="14" id="KW-1185">Reference proteome</keyword>
<keyword evidence="7" id="KW-0833">Ubl conjugation pathway</keyword>
<dbReference type="GO" id="GO:0016567">
    <property type="term" value="P:protein ubiquitination"/>
    <property type="evidence" value="ECO:0007669"/>
    <property type="project" value="InterPro"/>
</dbReference>
<dbReference type="EMBL" id="PQIB02000008">
    <property type="protein sequence ID" value="RLN04084.1"/>
    <property type="molecule type" value="Genomic_DNA"/>
</dbReference>
<dbReference type="PANTHER" id="PTHR46913">
    <property type="entry name" value="RING-H2 FINGER PROTEIN ATL16"/>
    <property type="match status" value="1"/>
</dbReference>
<evidence type="ECO:0000256" key="2">
    <source>
        <dbReference type="ARBA" id="ARBA00004906"/>
    </source>
</evidence>
<evidence type="ECO:0000256" key="9">
    <source>
        <dbReference type="PROSITE-ProRule" id="PRU00175"/>
    </source>
</evidence>
<protein>
    <recommendedName>
        <fullName evidence="3">RING-type E3 ubiquitin transferase</fullName>
        <ecNumber evidence="3">2.3.2.27</ecNumber>
    </recommendedName>
</protein>
<keyword evidence="8" id="KW-0862">Zinc</keyword>
<evidence type="ECO:0000256" key="3">
    <source>
        <dbReference type="ARBA" id="ARBA00012483"/>
    </source>
</evidence>
<organism evidence="13 14">
    <name type="scientific">Panicum miliaceum</name>
    <name type="common">Proso millet</name>
    <name type="synonym">Broomcorn millet</name>
    <dbReference type="NCBI Taxonomy" id="4540"/>
    <lineage>
        <taxon>Eukaryota</taxon>
        <taxon>Viridiplantae</taxon>
        <taxon>Streptophyta</taxon>
        <taxon>Embryophyta</taxon>
        <taxon>Tracheophyta</taxon>
        <taxon>Spermatophyta</taxon>
        <taxon>Magnoliopsida</taxon>
        <taxon>Liliopsida</taxon>
        <taxon>Poales</taxon>
        <taxon>Poaceae</taxon>
        <taxon>PACMAD clade</taxon>
        <taxon>Panicoideae</taxon>
        <taxon>Panicodae</taxon>
        <taxon>Paniceae</taxon>
        <taxon>Panicinae</taxon>
        <taxon>Panicum</taxon>
        <taxon>Panicum sect. Panicum</taxon>
    </lineage>
</organism>
<accession>A0A3L6RHV2</accession>
<dbReference type="GO" id="GO:0008270">
    <property type="term" value="F:zinc ion binding"/>
    <property type="evidence" value="ECO:0007669"/>
    <property type="project" value="UniProtKB-KW"/>
</dbReference>
<evidence type="ECO:0000256" key="10">
    <source>
        <dbReference type="SAM" id="MobiDB-lite"/>
    </source>
</evidence>
<dbReference type="OrthoDB" id="8062037at2759"/>
<feature type="domain" description="RING-type" evidence="12">
    <location>
        <begin position="113"/>
        <end position="155"/>
    </location>
</feature>
<feature type="transmembrane region" description="Helical" evidence="11">
    <location>
        <begin position="6"/>
        <end position="30"/>
    </location>
</feature>
<reference evidence="14" key="1">
    <citation type="journal article" date="2019" name="Nat. Commun.">
        <title>The genome of broomcorn millet.</title>
        <authorList>
            <person name="Zou C."/>
            <person name="Miki D."/>
            <person name="Li D."/>
            <person name="Tang Q."/>
            <person name="Xiao L."/>
            <person name="Rajput S."/>
            <person name="Deng P."/>
            <person name="Jia W."/>
            <person name="Huang R."/>
            <person name="Zhang M."/>
            <person name="Sun Y."/>
            <person name="Hu J."/>
            <person name="Fu X."/>
            <person name="Schnable P.S."/>
            <person name="Li F."/>
            <person name="Zhang H."/>
            <person name="Feng B."/>
            <person name="Zhu X."/>
            <person name="Liu R."/>
            <person name="Schnable J.C."/>
            <person name="Zhu J.-K."/>
            <person name="Zhang H."/>
        </authorList>
    </citation>
    <scope>NUCLEOTIDE SEQUENCE [LARGE SCALE GENOMIC DNA]</scope>
</reference>
<keyword evidence="11" id="KW-0812">Transmembrane</keyword>
<dbReference type="Proteomes" id="UP000275267">
    <property type="component" value="Unassembled WGS sequence"/>
</dbReference>
<evidence type="ECO:0000313" key="14">
    <source>
        <dbReference type="Proteomes" id="UP000275267"/>
    </source>
</evidence>
<keyword evidence="11" id="KW-0472">Membrane</keyword>
<feature type="region of interest" description="Disordered" evidence="10">
    <location>
        <begin position="232"/>
        <end position="258"/>
    </location>
</feature>
<dbReference type="CDD" id="cd16461">
    <property type="entry name" value="RING-H2_EL5-like"/>
    <property type="match status" value="1"/>
</dbReference>
<sequence>MDASSFPILSVSIVGILSIALLLLAYYLFLTRCGLLFFWRPDDLHLQLQQDYRISVSVQDQQPHRYRYPPRRGLEEAAIRRIPTFRYPAPPVVVLLPELEEVKKTAASSTDQCAVCLADFRRGERLRMLPHCRHAFHIDCIDAWLQDAANCPICRAPAAIDQLHPTSYNYHLLHIPRDIITTCPSSPADAAEAQQPARSSSSFLPLPMRRSLSMDSSTDKRFYLALQRILQQQHSGTPEEEEDGKGDDTDGRSSRMLRRSFFSFSQSRGSRSAILPL</sequence>
<dbReference type="PANTHER" id="PTHR46913:SF17">
    <property type="entry name" value="RING-TYPE E3 UBIQUITIN TRANSFERASE"/>
    <property type="match status" value="1"/>
</dbReference>
<evidence type="ECO:0000259" key="12">
    <source>
        <dbReference type="PROSITE" id="PS50089"/>
    </source>
</evidence>
<keyword evidence="5" id="KW-0479">Metal-binding</keyword>
<dbReference type="Gene3D" id="3.30.40.10">
    <property type="entry name" value="Zinc/RING finger domain, C3HC4 (zinc finger)"/>
    <property type="match status" value="1"/>
</dbReference>